<dbReference type="EMBL" id="GL732581">
    <property type="protein sequence ID" value="EFX74726.1"/>
    <property type="molecule type" value="Genomic_DNA"/>
</dbReference>
<comment type="cofactor">
    <cofactor evidence="2">
        <name>Mg(2+)</name>
        <dbReference type="ChEBI" id="CHEBI:18420"/>
    </cofactor>
</comment>
<feature type="non-terminal residue" evidence="7">
    <location>
        <position position="1"/>
    </location>
</feature>
<keyword evidence="4" id="KW-0799">Topoisomerase</keyword>
<proteinExistence type="predicted"/>
<dbReference type="InterPro" id="IPR050634">
    <property type="entry name" value="DNA_Topoisomerase_II"/>
</dbReference>
<evidence type="ECO:0000313" key="8">
    <source>
        <dbReference type="Proteomes" id="UP000000305"/>
    </source>
</evidence>
<dbReference type="PRINTS" id="PR00418">
    <property type="entry name" value="TPI2FAMILY"/>
</dbReference>
<feature type="non-terminal residue" evidence="7">
    <location>
        <position position="96"/>
    </location>
</feature>
<dbReference type="EC" id="5.6.2.2" evidence="3"/>
<dbReference type="SUPFAM" id="SSF55874">
    <property type="entry name" value="ATPase domain of HSP90 chaperone/DNA topoisomerase II/histidine kinase"/>
    <property type="match status" value="1"/>
</dbReference>
<comment type="catalytic activity">
    <reaction evidence="1">
        <text>ATP-dependent breakage, passage and rejoining of double-stranded DNA.</text>
        <dbReference type="EC" id="5.6.2.2"/>
    </reaction>
</comment>
<evidence type="ECO:0000256" key="6">
    <source>
        <dbReference type="ARBA" id="ARBA00023235"/>
    </source>
</evidence>
<reference evidence="7 8" key="1">
    <citation type="journal article" date="2011" name="Science">
        <title>The ecoresponsive genome of Daphnia pulex.</title>
        <authorList>
            <person name="Colbourne J.K."/>
            <person name="Pfrender M.E."/>
            <person name="Gilbert D."/>
            <person name="Thomas W.K."/>
            <person name="Tucker A."/>
            <person name="Oakley T.H."/>
            <person name="Tokishita S."/>
            <person name="Aerts A."/>
            <person name="Arnold G.J."/>
            <person name="Basu M.K."/>
            <person name="Bauer D.J."/>
            <person name="Caceres C.E."/>
            <person name="Carmel L."/>
            <person name="Casola C."/>
            <person name="Choi J.H."/>
            <person name="Detter J.C."/>
            <person name="Dong Q."/>
            <person name="Dusheyko S."/>
            <person name="Eads B.D."/>
            <person name="Frohlich T."/>
            <person name="Geiler-Samerotte K.A."/>
            <person name="Gerlach D."/>
            <person name="Hatcher P."/>
            <person name="Jogdeo S."/>
            <person name="Krijgsveld J."/>
            <person name="Kriventseva E.V."/>
            <person name="Kultz D."/>
            <person name="Laforsch C."/>
            <person name="Lindquist E."/>
            <person name="Lopez J."/>
            <person name="Manak J.R."/>
            <person name="Muller J."/>
            <person name="Pangilinan J."/>
            <person name="Patwardhan R.P."/>
            <person name="Pitluck S."/>
            <person name="Pritham E.J."/>
            <person name="Rechtsteiner A."/>
            <person name="Rho M."/>
            <person name="Rogozin I.B."/>
            <person name="Sakarya O."/>
            <person name="Salamov A."/>
            <person name="Schaack S."/>
            <person name="Shapiro H."/>
            <person name="Shiga Y."/>
            <person name="Skalitzky C."/>
            <person name="Smith Z."/>
            <person name="Souvorov A."/>
            <person name="Sung W."/>
            <person name="Tang Z."/>
            <person name="Tsuchiya D."/>
            <person name="Tu H."/>
            <person name="Vos H."/>
            <person name="Wang M."/>
            <person name="Wolf Y.I."/>
            <person name="Yamagata H."/>
            <person name="Yamada T."/>
            <person name="Ye Y."/>
            <person name="Shaw J.R."/>
            <person name="Andrews J."/>
            <person name="Crease T.J."/>
            <person name="Tang H."/>
            <person name="Lucas S.M."/>
            <person name="Robertson H.M."/>
            <person name="Bork P."/>
            <person name="Koonin E.V."/>
            <person name="Zdobnov E.M."/>
            <person name="Grigoriev I.V."/>
            <person name="Lynch M."/>
            <person name="Boore J.L."/>
        </authorList>
    </citation>
    <scope>NUCLEOTIDE SEQUENCE [LARGE SCALE GENOMIC DNA]</scope>
</reference>
<dbReference type="OMA" id="VYIDERQ"/>
<keyword evidence="5" id="KW-0238">DNA-binding</keyword>
<dbReference type="HOGENOM" id="CLU_2419296_0_0_1"/>
<evidence type="ECO:0000256" key="1">
    <source>
        <dbReference type="ARBA" id="ARBA00000185"/>
    </source>
</evidence>
<protein>
    <recommendedName>
        <fullName evidence="3">DNA topoisomerase (ATP-hydrolyzing)</fullName>
        <ecNumber evidence="3">5.6.2.2</ecNumber>
    </recommendedName>
</protein>
<keyword evidence="8" id="KW-1185">Reference proteome</keyword>
<name>E9H0M6_DAPPU</name>
<dbReference type="InParanoid" id="E9H0M6"/>
<dbReference type="PANTHER" id="PTHR10169:SF38">
    <property type="entry name" value="DNA TOPOISOMERASE 2"/>
    <property type="match status" value="1"/>
</dbReference>
<organism evidence="7 8">
    <name type="scientific">Daphnia pulex</name>
    <name type="common">Water flea</name>
    <dbReference type="NCBI Taxonomy" id="6669"/>
    <lineage>
        <taxon>Eukaryota</taxon>
        <taxon>Metazoa</taxon>
        <taxon>Ecdysozoa</taxon>
        <taxon>Arthropoda</taxon>
        <taxon>Crustacea</taxon>
        <taxon>Branchiopoda</taxon>
        <taxon>Diplostraca</taxon>
        <taxon>Cladocera</taxon>
        <taxon>Anomopoda</taxon>
        <taxon>Daphniidae</taxon>
        <taxon>Daphnia</taxon>
    </lineage>
</organism>
<evidence type="ECO:0000256" key="3">
    <source>
        <dbReference type="ARBA" id="ARBA00012895"/>
    </source>
</evidence>
<dbReference type="GO" id="GO:0003918">
    <property type="term" value="F:DNA topoisomerase type II (double strand cut, ATP-hydrolyzing) activity"/>
    <property type="evidence" value="ECO:0007669"/>
    <property type="project" value="UniProtKB-EC"/>
</dbReference>
<evidence type="ECO:0000256" key="5">
    <source>
        <dbReference type="ARBA" id="ARBA00023125"/>
    </source>
</evidence>
<dbReference type="KEGG" id="dpx:DAPPUDRAFT_16276"/>
<dbReference type="OrthoDB" id="276498at2759"/>
<sequence>QYVLLRPHEFIGSVQPVKEVMSVYEENPGMIQREITYVPGLYKIFDSIIVNAADNKVRDPKMNVIKVYIDERQTGDRVTIYNNGKSIPVVEDTVEK</sequence>
<gene>
    <name evidence="7" type="ORF">DAPPUDRAFT_16276</name>
</gene>
<dbReference type="Proteomes" id="UP000000305">
    <property type="component" value="Unassembled WGS sequence"/>
</dbReference>
<dbReference type="InterPro" id="IPR036890">
    <property type="entry name" value="HATPase_C_sf"/>
</dbReference>
<evidence type="ECO:0000256" key="2">
    <source>
        <dbReference type="ARBA" id="ARBA00001946"/>
    </source>
</evidence>
<dbReference type="STRING" id="6669.E9H0M6"/>
<dbReference type="GO" id="GO:0003677">
    <property type="term" value="F:DNA binding"/>
    <property type="evidence" value="ECO:0007669"/>
    <property type="project" value="UniProtKB-KW"/>
</dbReference>
<evidence type="ECO:0000256" key="4">
    <source>
        <dbReference type="ARBA" id="ARBA00023029"/>
    </source>
</evidence>
<dbReference type="Gene3D" id="3.30.565.10">
    <property type="entry name" value="Histidine kinase-like ATPase, C-terminal domain"/>
    <property type="match status" value="1"/>
</dbReference>
<dbReference type="PANTHER" id="PTHR10169">
    <property type="entry name" value="DNA TOPOISOMERASE/GYRASE"/>
    <property type="match status" value="1"/>
</dbReference>
<dbReference type="PhylomeDB" id="E9H0M6"/>
<dbReference type="AlphaFoldDB" id="E9H0M6"/>
<dbReference type="eggNOG" id="KOG0355">
    <property type="taxonomic scope" value="Eukaryota"/>
</dbReference>
<keyword evidence="6" id="KW-0413">Isomerase</keyword>
<accession>E9H0M6</accession>
<evidence type="ECO:0000313" key="7">
    <source>
        <dbReference type="EMBL" id="EFX74726.1"/>
    </source>
</evidence>